<dbReference type="RefSeq" id="WP_197626839.1">
    <property type="nucleotide sequence ID" value="NZ_CP063073.1"/>
</dbReference>
<dbReference type="EMBL" id="CP063073">
    <property type="protein sequence ID" value="QOQ75465.1"/>
    <property type="molecule type" value="Genomic_DNA"/>
</dbReference>
<dbReference type="Proteomes" id="UP000594923">
    <property type="component" value="Chromosome"/>
</dbReference>
<reference evidence="1 2" key="1">
    <citation type="submission" date="2020-10" db="EMBL/GenBank/DDBJ databases">
        <title>High quality whole genome sequence of Pseudomonas poae PMA22.</title>
        <authorList>
            <person name="Hernandez J.G."/>
            <person name="Rodriguez P."/>
            <person name="Cuevas C."/>
            <person name="de la Calle F."/>
            <person name="Galan B."/>
            <person name="Garcia J.L."/>
        </authorList>
    </citation>
    <scope>NUCLEOTIDE SEQUENCE [LARGE SCALE GENOMIC DNA]</scope>
    <source>
        <strain evidence="1 2">PMA22</strain>
    </source>
</reference>
<protein>
    <submittedName>
        <fullName evidence="1">Uncharacterized protein</fullName>
    </submittedName>
</protein>
<organism evidence="1 2">
    <name type="scientific">Pseudomonas poae</name>
    <dbReference type="NCBI Taxonomy" id="200451"/>
    <lineage>
        <taxon>Bacteria</taxon>
        <taxon>Pseudomonadati</taxon>
        <taxon>Pseudomonadota</taxon>
        <taxon>Gammaproteobacteria</taxon>
        <taxon>Pseudomonadales</taxon>
        <taxon>Pseudomonadaceae</taxon>
        <taxon>Pseudomonas</taxon>
    </lineage>
</organism>
<dbReference type="AlphaFoldDB" id="A0A7M1KGS4"/>
<sequence>MKWGNSKRDHDRILAVWPRFEPNYDYWHMQELAYREGDAPTWRARRIPTAQGGVRSDIYSDESTAKNTAESLNIELLSQIELIADPITRHSLKLRAVKSIQAKQRLANEEKLMLVEAKQRAAASLRVLKGDLVLNPNAEIFREALFQKLQDMPYLRLCQVAPRVHMEYLGDNRWAVAFNGSTRGAEFALRAQIANGFGFSYREHWGKVKGKIRKILLPRANQLLQLASVKHMLDDALLAGDRVLVCNGVVFWYEADGDVGWQVKQTTQVDSADGEALWREGTILSTNHGRLVVLPYIKESGEQVKGHTKNGPGDGPAKPRHAKSYVEIPFKSLKDDLMIGLFGELPYE</sequence>
<proteinExistence type="predicted"/>
<accession>A0A7M1KGS4</accession>
<evidence type="ECO:0000313" key="1">
    <source>
        <dbReference type="EMBL" id="QOQ75465.1"/>
    </source>
</evidence>
<evidence type="ECO:0000313" key="2">
    <source>
        <dbReference type="Proteomes" id="UP000594923"/>
    </source>
</evidence>
<gene>
    <name evidence="1" type="ORF">IMF22_29070</name>
</gene>
<name>A0A7M1KGS4_9PSED</name>